<evidence type="ECO:0000313" key="2">
    <source>
        <dbReference type="WBParaSite" id="Hba_11652"/>
    </source>
</evidence>
<protein>
    <submittedName>
        <fullName evidence="2">Transposase</fullName>
    </submittedName>
</protein>
<evidence type="ECO:0000313" key="1">
    <source>
        <dbReference type="Proteomes" id="UP000095283"/>
    </source>
</evidence>
<dbReference type="Proteomes" id="UP000095283">
    <property type="component" value="Unplaced"/>
</dbReference>
<keyword evidence="1" id="KW-1185">Reference proteome</keyword>
<dbReference type="AlphaFoldDB" id="A0A1I7X2L7"/>
<proteinExistence type="predicted"/>
<dbReference type="WBParaSite" id="Hba_11652">
    <property type="protein sequence ID" value="Hba_11652"/>
    <property type="gene ID" value="Hba_11652"/>
</dbReference>
<name>A0A1I7X2L7_HETBA</name>
<reference evidence="2" key="1">
    <citation type="submission" date="2016-11" db="UniProtKB">
        <authorList>
            <consortium name="WormBaseParasite"/>
        </authorList>
    </citation>
    <scope>IDENTIFICATION</scope>
</reference>
<sequence length="51" mass="5877">MTVAPKCKPFSDEMRWVVVYPAFIDKVILNINRLYKAKITVKVAISGYIVF</sequence>
<organism evidence="1 2">
    <name type="scientific">Heterorhabditis bacteriophora</name>
    <name type="common">Entomopathogenic nematode worm</name>
    <dbReference type="NCBI Taxonomy" id="37862"/>
    <lineage>
        <taxon>Eukaryota</taxon>
        <taxon>Metazoa</taxon>
        <taxon>Ecdysozoa</taxon>
        <taxon>Nematoda</taxon>
        <taxon>Chromadorea</taxon>
        <taxon>Rhabditida</taxon>
        <taxon>Rhabditina</taxon>
        <taxon>Rhabditomorpha</taxon>
        <taxon>Strongyloidea</taxon>
        <taxon>Heterorhabditidae</taxon>
        <taxon>Heterorhabditis</taxon>
    </lineage>
</organism>
<accession>A0A1I7X2L7</accession>